<dbReference type="InterPro" id="IPR002654">
    <property type="entry name" value="Glyco_trans_25"/>
</dbReference>
<dbReference type="AlphaFoldDB" id="A0A0D2BNV5"/>
<sequence length="419" mass="46782">MSTSIFYSNKRVVVGAITALAFLLFLILVGIDRSDEVTAHTTTYFQRLKNMTSTNSQPSSEQWATMKAYLSEIESAVKGLRTPALSAATVPTGSMEDIMNRTLGFEKIFTISMPSRGDRRDNIAVQASLSNIDMEFVDGVPGDLVDKKSLPWTMDQEPAVVGCWRAHMDVLQMIVAENIQSALIFEDDADWDIGFRAQLKQLARGAKYLQKVDEDAVTRSPYGDSWDMLWLGHCGQFTMDSDKRRFVITEDPTVEPTVHRKYWLENPDMSTWDHPSNAVNDTRIIFRSSGGICTAGLAISLAGARKALFHMSLSPFNAPVDWGYDGLCKNKDTNALCISPYPAMIGVSRPIGPRSRSSDISVHEGYFEHPVSNRTSFSTRLNMKRLINGSRRFKNNYNEEIQLTREEIGAGVGHPEDLS</sequence>
<keyword evidence="3" id="KW-0808">Transferase</keyword>
<evidence type="ECO:0000313" key="7">
    <source>
        <dbReference type="Proteomes" id="UP000053342"/>
    </source>
</evidence>
<feature type="transmembrane region" description="Helical" evidence="4">
    <location>
        <begin position="12"/>
        <end position="31"/>
    </location>
</feature>
<proteinExistence type="inferred from homology"/>
<dbReference type="RefSeq" id="XP_016259413.1">
    <property type="nucleotide sequence ID" value="XM_016410391.1"/>
</dbReference>
<dbReference type="VEuPathDB" id="FungiDB:PV06_08992"/>
<reference evidence="6 7" key="1">
    <citation type="submission" date="2015-01" db="EMBL/GenBank/DDBJ databases">
        <title>The Genome Sequence of Exophiala oligosperma CBS72588.</title>
        <authorList>
            <consortium name="The Broad Institute Genomics Platform"/>
            <person name="Cuomo C."/>
            <person name="de Hoog S."/>
            <person name="Gorbushina A."/>
            <person name="Stielow B."/>
            <person name="Teixiera M."/>
            <person name="Abouelleil A."/>
            <person name="Chapman S.B."/>
            <person name="Priest M."/>
            <person name="Young S.K."/>
            <person name="Wortman J."/>
            <person name="Nusbaum C."/>
            <person name="Birren B."/>
        </authorList>
    </citation>
    <scope>NUCLEOTIDE SEQUENCE [LARGE SCALE GENOMIC DNA]</scope>
    <source>
        <strain evidence="6 7">CBS 72588</strain>
    </source>
</reference>
<dbReference type="Pfam" id="PF01755">
    <property type="entry name" value="Glyco_transf_25"/>
    <property type="match status" value="1"/>
</dbReference>
<comment type="similarity">
    <text evidence="1">Belongs to the glycosyltransferase 25 family.</text>
</comment>
<dbReference type="GeneID" id="27361066"/>
<gene>
    <name evidence="6" type="ORF">PV06_08992</name>
</gene>
<dbReference type="HOGENOM" id="CLU_032992_1_1_1"/>
<dbReference type="STRING" id="215243.A0A0D2BNV5"/>
<feature type="domain" description="Glycosyl transferase family 25" evidence="5">
    <location>
        <begin position="106"/>
        <end position="321"/>
    </location>
</feature>
<dbReference type="PANTHER" id="PTHR10730">
    <property type="entry name" value="PROCOLLAGEN-LYSINE,2-OXOGLUTARATE 5-DIOXYGENASE/GLYCOSYLTRANSFERASE 25 FAMILY MEMBER"/>
    <property type="match status" value="1"/>
</dbReference>
<evidence type="ECO:0000256" key="2">
    <source>
        <dbReference type="ARBA" id="ARBA00022676"/>
    </source>
</evidence>
<evidence type="ECO:0000256" key="3">
    <source>
        <dbReference type="ARBA" id="ARBA00022679"/>
    </source>
</evidence>
<keyword evidence="7" id="KW-1185">Reference proteome</keyword>
<evidence type="ECO:0000313" key="6">
    <source>
        <dbReference type="EMBL" id="KIW39197.1"/>
    </source>
</evidence>
<keyword evidence="4" id="KW-0812">Transmembrane</keyword>
<evidence type="ECO:0000259" key="5">
    <source>
        <dbReference type="Pfam" id="PF01755"/>
    </source>
</evidence>
<protein>
    <recommendedName>
        <fullName evidence="5">Glycosyl transferase family 25 domain-containing protein</fullName>
    </recommendedName>
</protein>
<dbReference type="EMBL" id="KN847340">
    <property type="protein sequence ID" value="KIW39197.1"/>
    <property type="molecule type" value="Genomic_DNA"/>
</dbReference>
<keyword evidence="4" id="KW-1133">Transmembrane helix</keyword>
<keyword evidence="4" id="KW-0472">Membrane</keyword>
<dbReference type="CDD" id="cd06532">
    <property type="entry name" value="Glyco_transf_25"/>
    <property type="match status" value="1"/>
</dbReference>
<dbReference type="InterPro" id="IPR050757">
    <property type="entry name" value="Collagen_mod_GT25"/>
</dbReference>
<name>A0A0D2BNV5_9EURO</name>
<dbReference type="GO" id="GO:0016740">
    <property type="term" value="F:transferase activity"/>
    <property type="evidence" value="ECO:0007669"/>
    <property type="project" value="UniProtKB-KW"/>
</dbReference>
<dbReference type="OrthoDB" id="47375at2759"/>
<accession>A0A0D2BNV5</accession>
<evidence type="ECO:0000256" key="1">
    <source>
        <dbReference type="ARBA" id="ARBA00006721"/>
    </source>
</evidence>
<evidence type="ECO:0000256" key="4">
    <source>
        <dbReference type="SAM" id="Phobius"/>
    </source>
</evidence>
<dbReference type="PANTHER" id="PTHR10730:SF53">
    <property type="entry name" value="GLYCOSYLTRANSFERASE 25 FAMILY MEMBER"/>
    <property type="match status" value="1"/>
</dbReference>
<keyword evidence="2" id="KW-0328">Glycosyltransferase</keyword>
<organism evidence="6 7">
    <name type="scientific">Exophiala oligosperma</name>
    <dbReference type="NCBI Taxonomy" id="215243"/>
    <lineage>
        <taxon>Eukaryota</taxon>
        <taxon>Fungi</taxon>
        <taxon>Dikarya</taxon>
        <taxon>Ascomycota</taxon>
        <taxon>Pezizomycotina</taxon>
        <taxon>Eurotiomycetes</taxon>
        <taxon>Chaetothyriomycetidae</taxon>
        <taxon>Chaetothyriales</taxon>
        <taxon>Herpotrichiellaceae</taxon>
        <taxon>Exophiala</taxon>
    </lineage>
</organism>
<dbReference type="Proteomes" id="UP000053342">
    <property type="component" value="Unassembled WGS sequence"/>
</dbReference>